<evidence type="ECO:0000313" key="22">
    <source>
        <dbReference type="EMBL" id="XDJ75353.1"/>
    </source>
</evidence>
<dbReference type="EMBL" id="CP158273">
    <property type="protein sequence ID" value="XDJ96958.1"/>
    <property type="molecule type" value="Genomic_DNA"/>
</dbReference>
<dbReference type="GO" id="GO:0005506">
    <property type="term" value="F:iron ion binding"/>
    <property type="evidence" value="ECO:0007669"/>
    <property type="project" value="InterPro"/>
</dbReference>
<evidence type="ECO:0000259" key="8">
    <source>
        <dbReference type="PROSITE" id="PS51007"/>
    </source>
</evidence>
<keyword evidence="4" id="KW-0249">Electron transport</keyword>
<evidence type="ECO:0000313" key="27">
    <source>
        <dbReference type="EMBL" id="XDJ88651.1"/>
    </source>
</evidence>
<evidence type="ECO:0000313" key="29">
    <source>
        <dbReference type="EMBL" id="XDJ93257.1"/>
    </source>
</evidence>
<comment type="PTM">
    <text evidence="6">Binds 1 heme c group covalently per subunit.</text>
</comment>
<evidence type="ECO:0000313" key="19">
    <source>
        <dbReference type="EMBL" id="XDJ67199.1"/>
    </source>
</evidence>
<dbReference type="EMBL" id="CP158259">
    <property type="protein sequence ID" value="XDJ61309.1"/>
    <property type="molecule type" value="Genomic_DNA"/>
</dbReference>
<reference evidence="32" key="2">
    <citation type="journal article" date="2019" name="Int. J. Syst. Evol. Microbiol.">
        <title>The Global Catalogue of Microorganisms (GCM) 10K type strain sequencing project: providing services to taxonomists for standard genome sequencing and annotation.</title>
        <authorList>
            <consortium name="The Broad Institute Genomics Platform"/>
            <consortium name="The Broad Institute Genome Sequencing Center for Infectious Disease"/>
            <person name="Wu L."/>
            <person name="Ma J."/>
        </authorList>
    </citation>
    <scope>NUCLEOTIDE SEQUENCE [LARGE SCALE GENOMIC DNA]</scope>
    <source>
        <strain evidence="32">JCM 15515</strain>
    </source>
</reference>
<dbReference type="SUPFAM" id="SSF46626">
    <property type="entry name" value="Cytochrome c"/>
    <property type="match status" value="1"/>
</dbReference>
<protein>
    <submittedName>
        <fullName evidence="20">C-type cytochrome</fullName>
    </submittedName>
</protein>
<dbReference type="EMBL" id="CP158268">
    <property type="protein sequence ID" value="XDJ85270.1"/>
    <property type="molecule type" value="Genomic_DNA"/>
</dbReference>
<evidence type="ECO:0000313" key="10">
    <source>
        <dbReference type="EMBL" id="XDJ41048.1"/>
    </source>
</evidence>
<dbReference type="EMBL" id="CP158256">
    <property type="protein sequence ID" value="XDJ52698.1"/>
    <property type="molecule type" value="Genomic_DNA"/>
</dbReference>
<feature type="chain" id="PRO_5044720224" evidence="7">
    <location>
        <begin position="22"/>
        <end position="110"/>
    </location>
</feature>
<dbReference type="EMBL" id="CP158265">
    <property type="protein sequence ID" value="XDJ78357.1"/>
    <property type="molecule type" value="Genomic_DNA"/>
</dbReference>
<dbReference type="InterPro" id="IPR009056">
    <property type="entry name" value="Cyt_c-like_dom"/>
</dbReference>
<evidence type="ECO:0000313" key="18">
    <source>
        <dbReference type="EMBL" id="XDJ64074.1"/>
    </source>
</evidence>
<dbReference type="Pfam" id="PF00034">
    <property type="entry name" value="Cytochrom_C"/>
    <property type="match status" value="1"/>
</dbReference>
<proteinExistence type="predicted"/>
<evidence type="ECO:0000313" key="12">
    <source>
        <dbReference type="EMBL" id="XDJ46204.1"/>
    </source>
</evidence>
<dbReference type="PROSITE" id="PS51007">
    <property type="entry name" value="CYTC"/>
    <property type="match status" value="1"/>
</dbReference>
<evidence type="ECO:0000313" key="32">
    <source>
        <dbReference type="Proteomes" id="UP001500573"/>
    </source>
</evidence>
<dbReference type="EMBL" id="CP158267">
    <property type="protein sequence ID" value="XDJ79514.1"/>
    <property type="molecule type" value="Genomic_DNA"/>
</dbReference>
<evidence type="ECO:0000313" key="11">
    <source>
        <dbReference type="EMBL" id="XDJ45525.1"/>
    </source>
</evidence>
<dbReference type="Proteomes" id="UP001500573">
    <property type="component" value="Unassembled WGS sequence"/>
</dbReference>
<feature type="domain" description="Cytochrome c" evidence="8">
    <location>
        <begin position="23"/>
        <end position="108"/>
    </location>
</feature>
<accession>A0AB39EL89</accession>
<dbReference type="EMBL" id="CP158261">
    <property type="protein sequence ID" value="XDJ67199.1"/>
    <property type="molecule type" value="Genomic_DNA"/>
</dbReference>
<dbReference type="EMBL" id="CP158266">
    <property type="protein sequence ID" value="XDJ83179.1"/>
    <property type="molecule type" value="Genomic_DNA"/>
</dbReference>
<evidence type="ECO:0000313" key="13">
    <source>
        <dbReference type="EMBL" id="XDJ50426.1"/>
    </source>
</evidence>
<evidence type="ECO:0000313" key="23">
    <source>
        <dbReference type="EMBL" id="XDJ78357.1"/>
    </source>
</evidence>
<reference evidence="9" key="1">
    <citation type="journal article" date="2014" name="Int. J. Syst. Evol. Microbiol.">
        <title>Complete genome of a new Firmicutes species belonging to the dominant human colonic microbiota ('Ruminococcus bicirculans') reveals two chromosomes and a selective capacity to utilize plant glucans.</title>
        <authorList>
            <consortium name="NISC Comparative Sequencing Program"/>
            <person name="Wegmann U."/>
            <person name="Louis P."/>
            <person name="Goesmann A."/>
            <person name="Henrissat B."/>
            <person name="Duncan S.H."/>
            <person name="Flint H.J."/>
        </authorList>
    </citation>
    <scope>NUCLEOTIDE SEQUENCE</scope>
    <source>
        <strain evidence="9">JCM 15515</strain>
    </source>
</reference>
<feature type="signal peptide" evidence="7">
    <location>
        <begin position="1"/>
        <end position="21"/>
    </location>
</feature>
<dbReference type="EMBL" id="CP158271">
    <property type="protein sequence ID" value="XDJ93257.1"/>
    <property type="molecule type" value="Genomic_DNA"/>
</dbReference>
<dbReference type="EMBL" id="CP158264">
    <property type="protein sequence ID" value="XDJ75353.1"/>
    <property type="molecule type" value="Genomic_DNA"/>
</dbReference>
<dbReference type="RefSeq" id="WP_343835120.1">
    <property type="nucleotide sequence ID" value="NZ_BAAAEX010000003.1"/>
</dbReference>
<evidence type="ECO:0000313" key="28">
    <source>
        <dbReference type="EMBL" id="XDJ90025.1"/>
    </source>
</evidence>
<reference evidence="20" key="4">
    <citation type="submission" date="2024-05" db="EMBL/GenBank/DDBJ databases">
        <authorList>
            <person name="Luo Y.-C."/>
            <person name="Nicholds J."/>
            <person name="Mortimer T."/>
            <person name="Maboni G."/>
        </authorList>
    </citation>
    <scope>NUCLEOTIDE SEQUENCE</scope>
    <source>
        <strain evidence="30">124370</strain>
        <strain evidence="31">124566</strain>
        <strain evidence="29">124953</strain>
        <strain evidence="28">130308</strain>
        <strain evidence="27">130416</strain>
        <strain evidence="26">140124</strain>
        <strain evidence="24">141555</strain>
        <strain evidence="25">143751</strain>
        <strain evidence="23">143769</strain>
        <strain evidence="22">143811</strain>
        <strain evidence="21">143936</strain>
        <strain evidence="20">144863</strain>
        <strain evidence="19">145849</strain>
        <strain evidence="18">145850</strain>
        <strain evidence="17">145852</strain>
        <strain evidence="16">148131</strain>
        <strain evidence="15">150221</strain>
        <strain evidence="14">150964</strain>
        <strain evidence="13">151108</strain>
        <strain evidence="12">151836</strain>
        <strain evidence="11">153271</strain>
        <strain evidence="10">153920</strain>
    </source>
</reference>
<dbReference type="EMBL" id="CP158260">
    <property type="protein sequence ID" value="XDJ64074.1"/>
    <property type="molecule type" value="Genomic_DNA"/>
</dbReference>
<keyword evidence="5 6" id="KW-0408">Iron</keyword>
<dbReference type="AlphaFoldDB" id="A0AB39EL89"/>
<dbReference type="EMBL" id="CP158262">
    <property type="protein sequence ID" value="XDJ68186.1"/>
    <property type="molecule type" value="Genomic_DNA"/>
</dbReference>
<evidence type="ECO:0000313" key="9">
    <source>
        <dbReference type="EMBL" id="GAA0772920.1"/>
    </source>
</evidence>
<evidence type="ECO:0000313" key="17">
    <source>
        <dbReference type="EMBL" id="XDJ61309.1"/>
    </source>
</evidence>
<dbReference type="EMBL" id="CP158263">
    <property type="protein sequence ID" value="XDJ73081.1"/>
    <property type="molecule type" value="Genomic_DNA"/>
</dbReference>
<evidence type="ECO:0000256" key="4">
    <source>
        <dbReference type="ARBA" id="ARBA00022982"/>
    </source>
</evidence>
<feature type="binding site" description="covalent" evidence="6">
    <location>
        <position position="37"/>
    </location>
    <ligand>
        <name>heme c</name>
        <dbReference type="ChEBI" id="CHEBI:61717"/>
    </ligand>
</feature>
<dbReference type="InterPro" id="IPR002324">
    <property type="entry name" value="Cyt_c_ID"/>
</dbReference>
<dbReference type="EMBL" id="CP158272">
    <property type="protein sequence ID" value="XDJ99605.1"/>
    <property type="molecule type" value="Genomic_DNA"/>
</dbReference>
<dbReference type="EMBL" id="CP158253">
    <property type="protein sequence ID" value="XDJ45525.1"/>
    <property type="molecule type" value="Genomic_DNA"/>
</dbReference>
<evidence type="ECO:0000313" key="30">
    <source>
        <dbReference type="EMBL" id="XDJ96958.1"/>
    </source>
</evidence>
<evidence type="ECO:0000313" key="20">
    <source>
        <dbReference type="EMBL" id="XDJ68186.1"/>
    </source>
</evidence>
<evidence type="ECO:0000313" key="16">
    <source>
        <dbReference type="EMBL" id="XDJ57956.1"/>
    </source>
</evidence>
<keyword evidence="2 6" id="KW-0349">Heme</keyword>
<keyword evidence="32" id="KW-1185">Reference proteome</keyword>
<evidence type="ECO:0000313" key="14">
    <source>
        <dbReference type="EMBL" id="XDJ52698.1"/>
    </source>
</evidence>
<dbReference type="PRINTS" id="PR00606">
    <property type="entry name" value="CYTCHROMECID"/>
</dbReference>
<evidence type="ECO:0000256" key="2">
    <source>
        <dbReference type="ARBA" id="ARBA00022617"/>
    </source>
</evidence>
<organism evidence="20">
    <name type="scientific">Castellaniella ginsengisoli</name>
    <dbReference type="NCBI Taxonomy" id="546114"/>
    <lineage>
        <taxon>Bacteria</taxon>
        <taxon>Pseudomonadati</taxon>
        <taxon>Pseudomonadota</taxon>
        <taxon>Betaproteobacteria</taxon>
        <taxon>Burkholderiales</taxon>
        <taxon>Alcaligenaceae</taxon>
        <taxon>Castellaniella</taxon>
    </lineage>
</organism>
<dbReference type="EMBL" id="CP158258">
    <property type="protein sequence ID" value="XDJ57956.1"/>
    <property type="molecule type" value="Genomic_DNA"/>
</dbReference>
<feature type="binding site" description="covalent" evidence="6">
    <location>
        <position position="86"/>
    </location>
    <ligand>
        <name>heme c</name>
        <dbReference type="ChEBI" id="CHEBI:61717"/>
    </ligand>
</feature>
<evidence type="ECO:0000313" key="31">
    <source>
        <dbReference type="EMBL" id="XDJ99605.1"/>
    </source>
</evidence>
<sequence>MKLPALALSLSLLALGQTAHAAPDFAQVKDILTKNACLACHAVDKKVIGPGYNEVAAKHKGQADAAAVLTKHIKEGSSGVYGPIPMPPNVGISDADIKVVVDWLVAGAPQ</sequence>
<keyword evidence="3 6" id="KW-0479">Metal-binding</keyword>
<evidence type="ECO:0000256" key="1">
    <source>
        <dbReference type="ARBA" id="ARBA00022448"/>
    </source>
</evidence>
<dbReference type="EMBL" id="CP158270">
    <property type="protein sequence ID" value="XDJ90025.1"/>
    <property type="molecule type" value="Genomic_DNA"/>
</dbReference>
<dbReference type="EMBL" id="BAAAEX010000003">
    <property type="protein sequence ID" value="GAA0772920.1"/>
    <property type="molecule type" value="Genomic_DNA"/>
</dbReference>
<dbReference type="EMBL" id="CP158257">
    <property type="protein sequence ID" value="XDJ55252.1"/>
    <property type="molecule type" value="Genomic_DNA"/>
</dbReference>
<feature type="binding site" description="covalent" evidence="6">
    <location>
        <position position="41"/>
    </location>
    <ligand>
        <name>heme c</name>
        <dbReference type="ChEBI" id="CHEBI:61717"/>
    </ligand>
</feature>
<evidence type="ECO:0000256" key="3">
    <source>
        <dbReference type="ARBA" id="ARBA00022723"/>
    </source>
</evidence>
<dbReference type="Gene3D" id="1.10.760.10">
    <property type="entry name" value="Cytochrome c-like domain"/>
    <property type="match status" value="1"/>
</dbReference>
<reference evidence="9" key="3">
    <citation type="submission" date="2023-12" db="EMBL/GenBank/DDBJ databases">
        <authorList>
            <person name="Sun Q."/>
            <person name="Inoue M."/>
        </authorList>
    </citation>
    <scope>NUCLEOTIDE SEQUENCE</scope>
    <source>
        <strain evidence="9">JCM 15515</strain>
    </source>
</reference>
<dbReference type="EMBL" id="CP158269">
    <property type="protein sequence ID" value="XDJ88651.1"/>
    <property type="molecule type" value="Genomic_DNA"/>
</dbReference>
<keyword evidence="1" id="KW-0813">Transport</keyword>
<evidence type="ECO:0000256" key="5">
    <source>
        <dbReference type="ARBA" id="ARBA00023004"/>
    </source>
</evidence>
<dbReference type="GO" id="GO:0020037">
    <property type="term" value="F:heme binding"/>
    <property type="evidence" value="ECO:0007669"/>
    <property type="project" value="InterPro"/>
</dbReference>
<gene>
    <name evidence="16" type="ORF">ABRY90_11900</name>
    <name evidence="19" type="ORF">ABRY91_04000</name>
    <name evidence="17" type="ORF">ABRY92_01380</name>
    <name evidence="20" type="ORF">ABRY94_08720</name>
    <name evidence="29" type="ORF">ABRY95_12910</name>
    <name evidence="25" type="ORF">ABRY96_02865</name>
    <name evidence="22" type="ORF">ABRY97_04175</name>
    <name evidence="27" type="ORF">ABRY98_03510</name>
    <name evidence="10" type="ORF">ABRY99_08765</name>
    <name evidence="15" type="ORF">ABRZ00_12035</name>
    <name evidence="14" type="ORF">ABRZ01_12360</name>
    <name evidence="11" type="ORF">ABRZ02_04325</name>
    <name evidence="18" type="ORF">ABRZ03_01630</name>
    <name evidence="12" type="ORF">ABRZ04_07525</name>
    <name evidence="30" type="ORF">ABRZ05_04400</name>
    <name evidence="21" type="ORF">ABRZ06_06285</name>
    <name evidence="24" type="ORF">ABRZ07_11520</name>
    <name evidence="26" type="ORF">ABRZ08_13885</name>
    <name evidence="13" type="ORF">ABRZ09_00740</name>
    <name evidence="23" type="ORF">ABRZ10_06055</name>
    <name evidence="31" type="ORF">ABRZ11_04055</name>
    <name evidence="28" type="ORF">ABRZ12_10150</name>
    <name evidence="9" type="ORF">GCM10009108_02360</name>
</gene>
<evidence type="ECO:0000313" key="26">
    <source>
        <dbReference type="EMBL" id="XDJ85270.1"/>
    </source>
</evidence>
<name>A0AB39EL89_9BURK</name>
<dbReference type="EMBL" id="CP158254">
    <property type="protein sequence ID" value="XDJ46204.1"/>
    <property type="molecule type" value="Genomic_DNA"/>
</dbReference>
<evidence type="ECO:0000313" key="24">
    <source>
        <dbReference type="EMBL" id="XDJ79514.1"/>
    </source>
</evidence>
<dbReference type="KEGG" id="cgin:ABRZ00_12035"/>
<evidence type="ECO:0000313" key="25">
    <source>
        <dbReference type="EMBL" id="XDJ83179.1"/>
    </source>
</evidence>
<dbReference type="EMBL" id="CP158252">
    <property type="protein sequence ID" value="XDJ41048.1"/>
    <property type="molecule type" value="Genomic_DNA"/>
</dbReference>
<dbReference type="InterPro" id="IPR036909">
    <property type="entry name" value="Cyt_c-like_dom_sf"/>
</dbReference>
<dbReference type="GO" id="GO:0009055">
    <property type="term" value="F:electron transfer activity"/>
    <property type="evidence" value="ECO:0007669"/>
    <property type="project" value="InterPro"/>
</dbReference>
<evidence type="ECO:0000313" key="21">
    <source>
        <dbReference type="EMBL" id="XDJ73081.1"/>
    </source>
</evidence>
<evidence type="ECO:0000256" key="6">
    <source>
        <dbReference type="PIRSR" id="PIRSR602324-1"/>
    </source>
</evidence>
<evidence type="ECO:0000313" key="15">
    <source>
        <dbReference type="EMBL" id="XDJ55252.1"/>
    </source>
</evidence>
<evidence type="ECO:0000256" key="7">
    <source>
        <dbReference type="SAM" id="SignalP"/>
    </source>
</evidence>
<keyword evidence="7" id="KW-0732">Signal</keyword>
<dbReference type="EMBL" id="CP158255">
    <property type="protein sequence ID" value="XDJ50426.1"/>
    <property type="molecule type" value="Genomic_DNA"/>
</dbReference>
<dbReference type="GeneID" id="93068275"/>